<keyword evidence="1" id="KW-1133">Transmembrane helix</keyword>
<proteinExistence type="predicted"/>
<keyword evidence="1" id="KW-0812">Transmembrane</keyword>
<protein>
    <submittedName>
        <fullName evidence="2">Uncharacterized protein</fullName>
    </submittedName>
</protein>
<evidence type="ECO:0000256" key="1">
    <source>
        <dbReference type="SAM" id="Phobius"/>
    </source>
</evidence>
<dbReference type="EMBL" id="SACN01000003">
    <property type="protein sequence ID" value="RVT90420.1"/>
    <property type="molecule type" value="Genomic_DNA"/>
</dbReference>
<keyword evidence="1" id="KW-0472">Membrane</keyword>
<evidence type="ECO:0000313" key="2">
    <source>
        <dbReference type="EMBL" id="RVT90420.1"/>
    </source>
</evidence>
<comment type="caution">
    <text evidence="2">The sequence shown here is derived from an EMBL/GenBank/DDBJ whole genome shotgun (WGS) entry which is preliminary data.</text>
</comment>
<organism evidence="2 3">
    <name type="scientific">Sphingomonas crocodyli</name>
    <dbReference type="NCBI Taxonomy" id="1979270"/>
    <lineage>
        <taxon>Bacteria</taxon>
        <taxon>Pseudomonadati</taxon>
        <taxon>Pseudomonadota</taxon>
        <taxon>Alphaproteobacteria</taxon>
        <taxon>Sphingomonadales</taxon>
        <taxon>Sphingomonadaceae</taxon>
        <taxon>Sphingomonas</taxon>
    </lineage>
</organism>
<dbReference type="RefSeq" id="WP_127745678.1">
    <property type="nucleotide sequence ID" value="NZ_SACN01000003.1"/>
</dbReference>
<dbReference type="AlphaFoldDB" id="A0A437LYD1"/>
<name>A0A437LYD1_9SPHN</name>
<keyword evidence="3" id="KW-1185">Reference proteome</keyword>
<evidence type="ECO:0000313" key="3">
    <source>
        <dbReference type="Proteomes" id="UP000282971"/>
    </source>
</evidence>
<reference evidence="2 3" key="1">
    <citation type="submission" date="2019-01" db="EMBL/GenBank/DDBJ databases">
        <authorList>
            <person name="Chen W.-M."/>
        </authorList>
    </citation>
    <scope>NUCLEOTIDE SEQUENCE [LARGE SCALE GENOMIC DNA]</scope>
    <source>
        <strain evidence="2 3">CCP-7</strain>
    </source>
</reference>
<gene>
    <name evidence="2" type="ORF">EOD43_19370</name>
</gene>
<accession>A0A437LYD1</accession>
<feature type="transmembrane region" description="Helical" evidence="1">
    <location>
        <begin position="12"/>
        <end position="35"/>
    </location>
</feature>
<feature type="transmembrane region" description="Helical" evidence="1">
    <location>
        <begin position="47"/>
        <end position="70"/>
    </location>
</feature>
<sequence length="89" mass="9159">MARGRNAGRRGAPVKLLIISASAAIGAVVVALIYLAAEPGPLHPHVILATIFGVGLSVLFAGVLMTLIYWSAASGRDDAVGGTRRPPRD</sequence>
<dbReference type="Proteomes" id="UP000282971">
    <property type="component" value="Unassembled WGS sequence"/>
</dbReference>